<keyword evidence="5" id="KW-0507">mRNA processing</keyword>
<feature type="region of interest" description="Disordered" evidence="8">
    <location>
        <begin position="181"/>
        <end position="264"/>
    </location>
</feature>
<comment type="similarity">
    <text evidence="3">Belongs to the SNUT3 family.</text>
</comment>
<dbReference type="PANTHER" id="PTHR31077:SF1">
    <property type="entry name" value="U4_U6.U5 SMALL NUCLEAR RIBONUCLEOPROTEIN 27 KDA PROTEIN"/>
    <property type="match status" value="1"/>
</dbReference>
<dbReference type="GO" id="GO:0008380">
    <property type="term" value="P:RNA splicing"/>
    <property type="evidence" value="ECO:0007669"/>
    <property type="project" value="UniProtKB-KW"/>
</dbReference>
<accession>A0A433QU58</accession>
<sequence>WWLSVFGAAIVFILFLKLVAVSRSIPRALTSPIPLTQFIITPSPQPLPLLPPKQCHGAPPRTHVHSPTTTTATSTTPAPRHLRSVRPIRERGTGIIVAVTHRPDDHLRESVTAGGGTMPGTETGRRIGRGKELGDPGRDPLTEENDMPREEASHRMVATVTVTVSVIVIAKEAGREIMAAKKKKKNERILEPSPTLAPPSPSLITNSHPADGKGSSRRSRSGSRQRFDVPRRDREDNYRRHDGPSALESEVMEEDGAVPAEDEDPEAAMRRMMGFGGFETTKNKHVPGTDVSAVSIKKTRQYRQYMNRRGGFNRPLDKIA</sequence>
<feature type="compositionally biased region" description="Basic and acidic residues" evidence="8">
    <location>
        <begin position="225"/>
        <end position="243"/>
    </location>
</feature>
<dbReference type="AlphaFoldDB" id="A0A433QU58"/>
<keyword evidence="7" id="KW-0539">Nucleus</keyword>
<keyword evidence="6" id="KW-0508">mRNA splicing</keyword>
<feature type="region of interest" description="Disordered" evidence="8">
    <location>
        <begin position="54"/>
        <end position="80"/>
    </location>
</feature>
<comment type="function">
    <text evidence="1">May play a role in mRNA splicing.</text>
</comment>
<evidence type="ECO:0000259" key="9">
    <source>
        <dbReference type="Pfam" id="PF08648"/>
    </source>
</evidence>
<dbReference type="PANTHER" id="PTHR31077">
    <property type="entry name" value="U4/U6.U5 SMALL NUCLEAR RIBONUCLEOPROTEIN 27 KDA PROTEIN"/>
    <property type="match status" value="1"/>
</dbReference>
<evidence type="ECO:0000256" key="7">
    <source>
        <dbReference type="ARBA" id="ARBA00023242"/>
    </source>
</evidence>
<evidence type="ECO:0000256" key="5">
    <source>
        <dbReference type="ARBA" id="ARBA00022664"/>
    </source>
</evidence>
<protein>
    <recommendedName>
        <fullName evidence="9">U4/U6.U5 small nuclear ribonucleoprotein 27kDa protein domain-containing protein</fullName>
    </recommendedName>
</protein>
<organism evidence="10 11">
    <name type="scientific">Jimgerdemannia flammicorona</name>
    <dbReference type="NCBI Taxonomy" id="994334"/>
    <lineage>
        <taxon>Eukaryota</taxon>
        <taxon>Fungi</taxon>
        <taxon>Fungi incertae sedis</taxon>
        <taxon>Mucoromycota</taxon>
        <taxon>Mucoromycotina</taxon>
        <taxon>Endogonomycetes</taxon>
        <taxon>Endogonales</taxon>
        <taxon>Endogonaceae</taxon>
        <taxon>Jimgerdemannia</taxon>
    </lineage>
</organism>
<feature type="compositionally biased region" description="Acidic residues" evidence="8">
    <location>
        <begin position="250"/>
        <end position="264"/>
    </location>
</feature>
<feature type="compositionally biased region" description="Low complexity" evidence="8">
    <location>
        <begin position="59"/>
        <end position="79"/>
    </location>
</feature>
<comment type="subunit">
    <text evidence="4">Part of a tri-snRNP complex.</text>
</comment>
<dbReference type="GO" id="GO:0006397">
    <property type="term" value="P:mRNA processing"/>
    <property type="evidence" value="ECO:0007669"/>
    <property type="project" value="UniProtKB-KW"/>
</dbReference>
<evidence type="ECO:0000313" key="10">
    <source>
        <dbReference type="EMBL" id="RUS33324.1"/>
    </source>
</evidence>
<evidence type="ECO:0000256" key="6">
    <source>
        <dbReference type="ARBA" id="ARBA00023187"/>
    </source>
</evidence>
<reference evidence="10 11" key="1">
    <citation type="journal article" date="2018" name="New Phytol.">
        <title>Phylogenomics of Endogonaceae and evolution of mycorrhizas within Mucoromycota.</title>
        <authorList>
            <person name="Chang Y."/>
            <person name="Desiro A."/>
            <person name="Na H."/>
            <person name="Sandor L."/>
            <person name="Lipzen A."/>
            <person name="Clum A."/>
            <person name="Barry K."/>
            <person name="Grigoriev I.V."/>
            <person name="Martin F.M."/>
            <person name="Stajich J.E."/>
            <person name="Smith M.E."/>
            <person name="Bonito G."/>
            <person name="Spatafora J.W."/>
        </authorList>
    </citation>
    <scope>NUCLEOTIDE SEQUENCE [LARGE SCALE GENOMIC DNA]</scope>
    <source>
        <strain evidence="10 11">AD002</strain>
    </source>
</reference>
<gene>
    <name evidence="10" type="ORF">BC938DRAFT_472106</name>
</gene>
<dbReference type="EMBL" id="RBNJ01001286">
    <property type="protein sequence ID" value="RUS33324.1"/>
    <property type="molecule type" value="Genomic_DNA"/>
</dbReference>
<dbReference type="Proteomes" id="UP000274822">
    <property type="component" value="Unassembled WGS sequence"/>
</dbReference>
<dbReference type="Pfam" id="PF08648">
    <property type="entry name" value="SNRNP27"/>
    <property type="match status" value="1"/>
</dbReference>
<comment type="subcellular location">
    <subcellularLocation>
        <location evidence="2">Nucleus</location>
    </subcellularLocation>
</comment>
<comment type="caution">
    <text evidence="10">The sequence shown here is derived from an EMBL/GenBank/DDBJ whole genome shotgun (WGS) entry which is preliminary data.</text>
</comment>
<evidence type="ECO:0000256" key="4">
    <source>
        <dbReference type="ARBA" id="ARBA00011825"/>
    </source>
</evidence>
<feature type="compositionally biased region" description="Basic and acidic residues" evidence="8">
    <location>
        <begin position="123"/>
        <end position="153"/>
    </location>
</feature>
<proteinExistence type="inferred from homology"/>
<feature type="region of interest" description="Disordered" evidence="8">
    <location>
        <begin position="107"/>
        <end position="153"/>
    </location>
</feature>
<evidence type="ECO:0000256" key="2">
    <source>
        <dbReference type="ARBA" id="ARBA00004123"/>
    </source>
</evidence>
<name>A0A433QU58_9FUNG</name>
<dbReference type="InterPro" id="IPR013957">
    <property type="entry name" value="SNRNP27"/>
</dbReference>
<dbReference type="GO" id="GO:0071011">
    <property type="term" value="C:precatalytic spliceosome"/>
    <property type="evidence" value="ECO:0007669"/>
    <property type="project" value="TreeGrafter"/>
</dbReference>
<feature type="domain" description="U4/U6.U5 small nuclear ribonucleoprotein 27kDa protein" evidence="9">
    <location>
        <begin position="265"/>
        <end position="319"/>
    </location>
</feature>
<evidence type="ECO:0000313" key="11">
    <source>
        <dbReference type="Proteomes" id="UP000274822"/>
    </source>
</evidence>
<evidence type="ECO:0000256" key="1">
    <source>
        <dbReference type="ARBA" id="ARBA00003632"/>
    </source>
</evidence>
<evidence type="ECO:0000256" key="8">
    <source>
        <dbReference type="SAM" id="MobiDB-lite"/>
    </source>
</evidence>
<keyword evidence="11" id="KW-1185">Reference proteome</keyword>
<evidence type="ECO:0000256" key="3">
    <source>
        <dbReference type="ARBA" id="ARBA00008218"/>
    </source>
</evidence>
<feature type="non-terminal residue" evidence="10">
    <location>
        <position position="1"/>
    </location>
</feature>